<name>A0A150WSP6_BDEBC</name>
<accession>A0A150WSP6</accession>
<proteinExistence type="predicted"/>
<dbReference type="RefSeq" id="WP_061834962.1">
    <property type="nucleotide sequence ID" value="NZ_LUKE01000001.1"/>
</dbReference>
<organism evidence="2 3">
    <name type="scientific">Bdellovibrio bacteriovorus</name>
    <dbReference type="NCBI Taxonomy" id="959"/>
    <lineage>
        <taxon>Bacteria</taxon>
        <taxon>Pseudomonadati</taxon>
        <taxon>Bdellovibrionota</taxon>
        <taxon>Bdellovibrionia</taxon>
        <taxon>Bdellovibrionales</taxon>
        <taxon>Pseudobdellovibrionaceae</taxon>
        <taxon>Bdellovibrio</taxon>
    </lineage>
</organism>
<evidence type="ECO:0000313" key="3">
    <source>
        <dbReference type="Proteomes" id="UP000075320"/>
    </source>
</evidence>
<evidence type="ECO:0000313" key="2">
    <source>
        <dbReference type="EMBL" id="KYG67387.1"/>
    </source>
</evidence>
<feature type="signal peptide" evidence="1">
    <location>
        <begin position="1"/>
        <end position="19"/>
    </location>
</feature>
<dbReference type="AlphaFoldDB" id="A0A150WSP6"/>
<dbReference type="EMBL" id="LUKE01000001">
    <property type="protein sequence ID" value="KYG67387.1"/>
    <property type="molecule type" value="Genomic_DNA"/>
</dbReference>
<reference evidence="2 3" key="1">
    <citation type="submission" date="2016-03" db="EMBL/GenBank/DDBJ databases">
        <authorList>
            <person name="Ploux O."/>
        </authorList>
    </citation>
    <scope>NUCLEOTIDE SEQUENCE [LARGE SCALE GENOMIC DNA]</scope>
    <source>
        <strain evidence="2 3">R0</strain>
    </source>
</reference>
<evidence type="ECO:0000256" key="1">
    <source>
        <dbReference type="SAM" id="SignalP"/>
    </source>
</evidence>
<dbReference type="Proteomes" id="UP000075320">
    <property type="component" value="Unassembled WGS sequence"/>
</dbReference>
<comment type="caution">
    <text evidence="2">The sequence shown here is derived from an EMBL/GenBank/DDBJ whole genome shotgun (WGS) entry which is preliminary data.</text>
</comment>
<gene>
    <name evidence="2" type="ORF">AZI86_10365</name>
</gene>
<keyword evidence="3" id="KW-1185">Reference proteome</keyword>
<keyword evidence="1" id="KW-0732">Signal</keyword>
<sequence length="131" mass="14278">MKNLILAAALTLSASTGWSVTGSFTCNNKKLETLEILENGPGAKVEASLYIFRNVENFQGLVVGEQYVMHPTADDQEVTLKVVKSTSFSPPCGRCPGGEFPPKPVKASYYAKLTVGNHVYDFVCNKKYTLP</sequence>
<feature type="chain" id="PRO_5007573648" evidence="1">
    <location>
        <begin position="20"/>
        <end position="131"/>
    </location>
</feature>
<protein>
    <submittedName>
        <fullName evidence="2">Uncharacterized protein</fullName>
    </submittedName>
</protein>